<feature type="transmembrane region" description="Helical" evidence="8">
    <location>
        <begin position="736"/>
        <end position="761"/>
    </location>
</feature>
<dbReference type="EMBL" id="JABDTM020025274">
    <property type="protein sequence ID" value="KAH0813438.1"/>
    <property type="molecule type" value="Genomic_DNA"/>
</dbReference>
<dbReference type="GO" id="GO:0030425">
    <property type="term" value="C:dendrite"/>
    <property type="evidence" value="ECO:0007669"/>
    <property type="project" value="TreeGrafter"/>
</dbReference>
<feature type="transmembrane region" description="Helical" evidence="8">
    <location>
        <begin position="698"/>
        <end position="716"/>
    </location>
</feature>
<feature type="transmembrane region" description="Helical" evidence="8">
    <location>
        <begin position="348"/>
        <end position="367"/>
    </location>
</feature>
<sequence length="788" mass="91399">MQIYISLTNSAVSILVLLLMRNKLSFYLEQLDRYDKSFENLDGTLHAKTYKSNEIFAQCLAPAIVVMICVYVWFDFTLFANELDFILIGDVMAYTFPIVTALIIVTQFCLMTLLIKQRFSWLNQKLAHTQHILNKKERRKIETATTDYFIMILENLRHKHDILCRLCVTLNKVYSIPLLLTTLQNFVIIIVTCFLHVEDSKPLKDGHSRLMFNVFDGIVVVLNCTEMVVMAKICSKTRNEAKHTTLILHNFQKTCQEVDSFVSDEKLIMPGKTPNIYEALKPVLIFSKIVGLYPNKIQTGPTDSSHKLGILWYVVLNAFFASYAACTIRMGDKPAVTNELIIQIGDRIYLSVSLLNSFVIAGTTFANRKKMVSLFRRLYHFDKRIRFLQPPVDLKREQARARACSILAAATVASLIVTYLVVDVCLFLEHVTMYDVGTEVVAYVYPLTTMLIMISQFGTVAMLIRQKFKWINLKLKQVKYKWYRDHTDSLFSYTHVRFHSPAVYRKSDETIHFLEQLRRQHQQLCSLAQDLNRIFSFPILVTVLNLFISITFTIYFYFISDSNAKAQRPLLYSTYYALNGFINCGALFSLVLVSCSTRNAVFEFFNFVTIKQSLKFQAKLTSHILHTIYDRTEEMENYIIHFSFQLLENEVEFTGCSVFVLDEKLLFSIVKILQQIVQIDRDLASLNIRTNVKYFDKYVKLAVLAQSCHYLLYIILQYSVMHQHQGFESLLGDASFIVAATVATLNTGVVLHQFLLLAWLLKKRFEWLNREFDNFYHNFKKFDSNSLK</sequence>
<evidence type="ECO:0000313" key="9">
    <source>
        <dbReference type="EMBL" id="KAH0813438.1"/>
    </source>
</evidence>
<feature type="transmembrane region" description="Helical" evidence="8">
    <location>
        <begin position="94"/>
        <end position="115"/>
    </location>
</feature>
<feature type="transmembrane region" description="Helical" evidence="8">
    <location>
        <begin position="173"/>
        <end position="197"/>
    </location>
</feature>
<feature type="transmembrane region" description="Helical" evidence="8">
    <location>
        <begin position="209"/>
        <end position="229"/>
    </location>
</feature>
<dbReference type="Pfam" id="PF08395">
    <property type="entry name" value="7tm_7"/>
    <property type="match status" value="2"/>
</dbReference>
<dbReference type="InterPro" id="IPR013604">
    <property type="entry name" value="7TM_chemorcpt"/>
</dbReference>
<accession>A0A8J6HGW8</accession>
<keyword evidence="10" id="KW-1185">Reference proteome</keyword>
<dbReference type="PANTHER" id="PTHR21143">
    <property type="entry name" value="INVERTEBRATE GUSTATORY RECEPTOR"/>
    <property type="match status" value="1"/>
</dbReference>
<dbReference type="GO" id="GO:0005886">
    <property type="term" value="C:plasma membrane"/>
    <property type="evidence" value="ECO:0007669"/>
    <property type="project" value="UniProtKB-SubCell"/>
</dbReference>
<keyword evidence="3 8" id="KW-0812">Transmembrane</keyword>
<dbReference type="GO" id="GO:0007165">
    <property type="term" value="P:signal transduction"/>
    <property type="evidence" value="ECO:0007669"/>
    <property type="project" value="UniProtKB-KW"/>
</dbReference>
<feature type="transmembrane region" description="Helical" evidence="8">
    <location>
        <begin position="310"/>
        <end position="328"/>
    </location>
</feature>
<dbReference type="GO" id="GO:0030424">
    <property type="term" value="C:axon"/>
    <property type="evidence" value="ECO:0007669"/>
    <property type="project" value="TreeGrafter"/>
</dbReference>
<evidence type="ECO:0000256" key="6">
    <source>
        <dbReference type="ARBA" id="ARBA00023170"/>
    </source>
</evidence>
<dbReference type="Proteomes" id="UP000719412">
    <property type="component" value="Unassembled WGS sequence"/>
</dbReference>
<reference evidence="9" key="1">
    <citation type="journal article" date="2020" name="J Insects Food Feed">
        <title>The yellow mealworm (Tenebrio molitor) genome: a resource for the emerging insects as food and feed industry.</title>
        <authorList>
            <person name="Eriksson T."/>
            <person name="Andere A."/>
            <person name="Kelstrup H."/>
            <person name="Emery V."/>
            <person name="Picard C."/>
        </authorList>
    </citation>
    <scope>NUCLEOTIDE SEQUENCE</scope>
    <source>
        <strain evidence="9">Stoneville</strain>
        <tissue evidence="9">Whole head</tissue>
    </source>
</reference>
<keyword evidence="2" id="KW-1003">Cell membrane</keyword>
<evidence type="ECO:0000256" key="8">
    <source>
        <dbReference type="SAM" id="Phobius"/>
    </source>
</evidence>
<dbReference type="AlphaFoldDB" id="A0A8J6HGW8"/>
<dbReference type="GO" id="GO:0050909">
    <property type="term" value="P:sensory perception of taste"/>
    <property type="evidence" value="ECO:0007669"/>
    <property type="project" value="InterPro"/>
</dbReference>
<evidence type="ECO:0000256" key="5">
    <source>
        <dbReference type="ARBA" id="ARBA00023136"/>
    </source>
</evidence>
<feature type="transmembrane region" description="Helical" evidence="8">
    <location>
        <begin position="534"/>
        <end position="558"/>
    </location>
</feature>
<dbReference type="GO" id="GO:0043025">
    <property type="term" value="C:neuronal cell body"/>
    <property type="evidence" value="ECO:0007669"/>
    <property type="project" value="TreeGrafter"/>
</dbReference>
<dbReference type="GO" id="GO:0008049">
    <property type="term" value="P:male courtship behavior"/>
    <property type="evidence" value="ECO:0007669"/>
    <property type="project" value="TreeGrafter"/>
</dbReference>
<name>A0A8J6HGW8_TENMO</name>
<organism evidence="9 10">
    <name type="scientific">Tenebrio molitor</name>
    <name type="common">Yellow mealworm beetle</name>
    <dbReference type="NCBI Taxonomy" id="7067"/>
    <lineage>
        <taxon>Eukaryota</taxon>
        <taxon>Metazoa</taxon>
        <taxon>Ecdysozoa</taxon>
        <taxon>Arthropoda</taxon>
        <taxon>Hexapoda</taxon>
        <taxon>Insecta</taxon>
        <taxon>Pterygota</taxon>
        <taxon>Neoptera</taxon>
        <taxon>Endopterygota</taxon>
        <taxon>Coleoptera</taxon>
        <taxon>Polyphaga</taxon>
        <taxon>Cucujiformia</taxon>
        <taxon>Tenebrionidae</taxon>
        <taxon>Tenebrio</taxon>
    </lineage>
</organism>
<dbReference type="PANTHER" id="PTHR21143:SF133">
    <property type="entry name" value="GUSTATORY AND PHEROMONE RECEPTOR 32A-RELATED"/>
    <property type="match status" value="1"/>
</dbReference>
<evidence type="ECO:0000256" key="1">
    <source>
        <dbReference type="ARBA" id="ARBA00004651"/>
    </source>
</evidence>
<evidence type="ECO:0000256" key="2">
    <source>
        <dbReference type="ARBA" id="ARBA00022475"/>
    </source>
</evidence>
<feature type="transmembrane region" description="Helical" evidence="8">
    <location>
        <begin position="442"/>
        <end position="464"/>
    </location>
</feature>
<evidence type="ECO:0000256" key="7">
    <source>
        <dbReference type="ARBA" id="ARBA00023224"/>
    </source>
</evidence>
<evidence type="ECO:0000256" key="4">
    <source>
        <dbReference type="ARBA" id="ARBA00022989"/>
    </source>
</evidence>
<comment type="caution">
    <text evidence="9">The sequence shown here is derived from an EMBL/GenBank/DDBJ whole genome shotgun (WGS) entry which is preliminary data.</text>
</comment>
<comment type="subcellular location">
    <subcellularLocation>
        <location evidence="1">Cell membrane</location>
        <topology evidence="1">Multi-pass membrane protein</topology>
    </subcellularLocation>
</comment>
<keyword evidence="7" id="KW-0807">Transducer</keyword>
<feature type="transmembrane region" description="Helical" evidence="8">
    <location>
        <begin position="55"/>
        <end position="74"/>
    </location>
</feature>
<feature type="transmembrane region" description="Helical" evidence="8">
    <location>
        <begin position="403"/>
        <end position="422"/>
    </location>
</feature>
<keyword evidence="6" id="KW-0675">Receptor</keyword>
<proteinExistence type="predicted"/>
<evidence type="ECO:0000256" key="3">
    <source>
        <dbReference type="ARBA" id="ARBA00022692"/>
    </source>
</evidence>
<keyword evidence="4 8" id="KW-1133">Transmembrane helix</keyword>
<protein>
    <recommendedName>
        <fullName evidence="11">Gustatory receptor</fullName>
    </recommendedName>
</protein>
<evidence type="ECO:0008006" key="11">
    <source>
        <dbReference type="Google" id="ProtNLM"/>
    </source>
</evidence>
<gene>
    <name evidence="9" type="ORF">GEV33_009354</name>
</gene>
<dbReference type="GO" id="GO:0007635">
    <property type="term" value="P:chemosensory behavior"/>
    <property type="evidence" value="ECO:0007669"/>
    <property type="project" value="TreeGrafter"/>
</dbReference>
<evidence type="ECO:0000313" key="10">
    <source>
        <dbReference type="Proteomes" id="UP000719412"/>
    </source>
</evidence>
<keyword evidence="5 8" id="KW-0472">Membrane</keyword>
<reference evidence="9" key="2">
    <citation type="submission" date="2021-08" db="EMBL/GenBank/DDBJ databases">
        <authorList>
            <person name="Eriksson T."/>
        </authorList>
    </citation>
    <scope>NUCLEOTIDE SEQUENCE</scope>
    <source>
        <strain evidence="9">Stoneville</strain>
        <tissue evidence="9">Whole head</tissue>
    </source>
</reference>
<feature type="transmembrane region" description="Helical" evidence="8">
    <location>
        <begin position="570"/>
        <end position="593"/>
    </location>
</feature>